<dbReference type="OrthoDB" id="9807451at2"/>
<dbReference type="Gene3D" id="3.30.420.130">
    <property type="entry name" value="Dinitrogenase iron-molybdenum cofactor biosynthesis domain"/>
    <property type="match status" value="1"/>
</dbReference>
<evidence type="ECO:0000259" key="1">
    <source>
        <dbReference type="Pfam" id="PF02579"/>
    </source>
</evidence>
<dbReference type="InterPro" id="IPR003731">
    <property type="entry name" value="Di-Nase_FeMo-co_biosynth"/>
</dbReference>
<reference evidence="3" key="1">
    <citation type="journal article" date="2019" name="Microbiology">
        <title>Complete Genome Sequence of an Uncultured Bacterium of the Candidate Phylum Bipolaricaulota.</title>
        <authorList>
            <person name="Kadnikov V.V."/>
            <person name="Mardanov A.V."/>
            <person name="Beletsky A.V."/>
            <person name="Frank Y.A."/>
            <person name="Karnachuk O.V."/>
            <person name="Ravin N.V."/>
        </authorList>
    </citation>
    <scope>NUCLEOTIDE SEQUENCE [LARGE SCALE GENOMIC DNA]</scope>
</reference>
<dbReference type="Proteomes" id="UP000426444">
    <property type="component" value="Chromosome"/>
</dbReference>
<name>A0A6I6DGW5_9FIRM</name>
<feature type="domain" description="Dinitrogenase iron-molybdenum cofactor biosynthesis" evidence="1">
    <location>
        <begin position="14"/>
        <end position="104"/>
    </location>
</feature>
<dbReference type="KEGG" id="salq:SYNTR_1614"/>
<protein>
    <recommendedName>
        <fullName evidence="1">Dinitrogenase iron-molybdenum cofactor biosynthesis domain-containing protein</fullName>
    </recommendedName>
</protein>
<dbReference type="RefSeq" id="WP_156204019.1">
    <property type="nucleotide sequence ID" value="NZ_CP046457.1"/>
</dbReference>
<dbReference type="InterPro" id="IPR036105">
    <property type="entry name" value="DiNase_FeMo-co_biosyn_sf"/>
</dbReference>
<evidence type="ECO:0000313" key="2">
    <source>
        <dbReference type="EMBL" id="QGU00208.1"/>
    </source>
</evidence>
<dbReference type="InterPro" id="IPR033913">
    <property type="entry name" value="MTH1175_dom"/>
</dbReference>
<sequence length="116" mass="12337">MSKIAVCSSGDSLNGQIDGRFGRCAYFIIGDLESNNFESIPNNAGNSKQGAGIQAAQIVVDKGVKAVISNRVGAKAFAALQKAGIKVYIPKAEESIKANVEKYKTNELEEMLQANN</sequence>
<dbReference type="EMBL" id="CP046457">
    <property type="protein sequence ID" value="QGU00208.1"/>
    <property type="molecule type" value="Genomic_DNA"/>
</dbReference>
<dbReference type="Pfam" id="PF02579">
    <property type="entry name" value="Nitro_FeMo-Co"/>
    <property type="match status" value="1"/>
</dbReference>
<evidence type="ECO:0000313" key="3">
    <source>
        <dbReference type="Proteomes" id="UP000426444"/>
    </source>
</evidence>
<keyword evidence="3" id="KW-1185">Reference proteome</keyword>
<accession>A0A6I6DGW5</accession>
<dbReference type="AlphaFoldDB" id="A0A6I6DGW5"/>
<dbReference type="SUPFAM" id="SSF53146">
    <property type="entry name" value="Nitrogenase accessory factor-like"/>
    <property type="match status" value="1"/>
</dbReference>
<organism evidence="2 3">
    <name type="scientific">Candidatus Syntrophocurvum alkaliphilum</name>
    <dbReference type="NCBI Taxonomy" id="2293317"/>
    <lineage>
        <taxon>Bacteria</taxon>
        <taxon>Bacillati</taxon>
        <taxon>Bacillota</taxon>
        <taxon>Clostridia</taxon>
        <taxon>Eubacteriales</taxon>
        <taxon>Syntrophomonadaceae</taxon>
        <taxon>Candidatus Syntrophocurvum</taxon>
    </lineage>
</organism>
<dbReference type="CDD" id="cd00851">
    <property type="entry name" value="MTH1175"/>
    <property type="match status" value="1"/>
</dbReference>
<dbReference type="PANTHER" id="PTHR42983:SF1">
    <property type="entry name" value="IRON-MOLYBDENUM PROTEIN"/>
    <property type="match status" value="1"/>
</dbReference>
<gene>
    <name evidence="2" type="ORF">SYNTR_1614</name>
</gene>
<proteinExistence type="predicted"/>
<dbReference type="PANTHER" id="PTHR42983">
    <property type="entry name" value="DINITROGENASE IRON-MOLYBDENUM COFACTOR PROTEIN-RELATED"/>
    <property type="match status" value="1"/>
</dbReference>